<dbReference type="EMBL" id="JAQJZL010000009">
    <property type="protein sequence ID" value="KAJ6038380.1"/>
    <property type="molecule type" value="Genomic_DNA"/>
</dbReference>
<organism evidence="1 2">
    <name type="scientific">Penicillium canescens</name>
    <dbReference type="NCBI Taxonomy" id="5083"/>
    <lineage>
        <taxon>Eukaryota</taxon>
        <taxon>Fungi</taxon>
        <taxon>Dikarya</taxon>
        <taxon>Ascomycota</taxon>
        <taxon>Pezizomycotina</taxon>
        <taxon>Eurotiomycetes</taxon>
        <taxon>Eurotiomycetidae</taxon>
        <taxon>Eurotiales</taxon>
        <taxon>Aspergillaceae</taxon>
        <taxon>Penicillium</taxon>
    </lineage>
</organism>
<accession>A0AAD6IAE0</accession>
<gene>
    <name evidence="1" type="ORF">N7460_008151</name>
</gene>
<evidence type="ECO:0000313" key="2">
    <source>
        <dbReference type="Proteomes" id="UP001219568"/>
    </source>
</evidence>
<comment type="caution">
    <text evidence="1">The sequence shown here is derived from an EMBL/GenBank/DDBJ whole genome shotgun (WGS) entry which is preliminary data.</text>
</comment>
<keyword evidence="2" id="KW-1185">Reference proteome</keyword>
<reference evidence="1" key="2">
    <citation type="submission" date="2023-01" db="EMBL/GenBank/DDBJ databases">
        <authorList>
            <person name="Petersen C."/>
        </authorList>
    </citation>
    <scope>NUCLEOTIDE SEQUENCE</scope>
    <source>
        <strain evidence="1">IBT 15450</strain>
    </source>
</reference>
<dbReference type="AlphaFoldDB" id="A0AAD6IAE0"/>
<evidence type="ECO:0000313" key="1">
    <source>
        <dbReference type="EMBL" id="KAJ6038380.1"/>
    </source>
</evidence>
<sequence>MIDEAKMGSVYGKLVGVLYESFMTKPLPSVSSLLTLRLSQAMTRTTKTDVPESDAGDWAKLEKTQKKRDIMVILKLMISSAKRVLEAMVHPVSQLIPYLLKEPIQLRDGAPVFAIDSNVHITPQPNPYESWCMILKDQALVKYVKYRISDMTPSETITRMTTDMRMQDLAEKKN</sequence>
<dbReference type="Proteomes" id="UP001219568">
    <property type="component" value="Unassembled WGS sequence"/>
</dbReference>
<name>A0AAD6IAE0_PENCN</name>
<reference evidence="1" key="1">
    <citation type="journal article" date="2023" name="IMA Fungus">
        <title>Comparative genomic study of the Penicillium genus elucidates a diverse pangenome and 15 lateral gene transfer events.</title>
        <authorList>
            <person name="Petersen C."/>
            <person name="Sorensen T."/>
            <person name="Nielsen M.R."/>
            <person name="Sondergaard T.E."/>
            <person name="Sorensen J.L."/>
            <person name="Fitzpatrick D.A."/>
            <person name="Frisvad J.C."/>
            <person name="Nielsen K.L."/>
        </authorList>
    </citation>
    <scope>NUCLEOTIDE SEQUENCE</scope>
    <source>
        <strain evidence="1">IBT 15450</strain>
    </source>
</reference>
<proteinExistence type="predicted"/>
<protein>
    <submittedName>
        <fullName evidence="1">Uncharacterized protein</fullName>
    </submittedName>
</protein>